<reference evidence="1 2" key="1">
    <citation type="submission" date="2018-11" db="EMBL/GenBank/DDBJ databases">
        <authorList>
            <consortium name="Pathogen Informatics"/>
        </authorList>
    </citation>
    <scope>NUCLEOTIDE SEQUENCE [LARGE SCALE GENOMIC DNA]</scope>
</reference>
<sequence length="116" mass="13603">MRRQGRRRRWCPRQHALTTRIRYLRMKRCGSVPALTVFDAYAPTSDYENEEVEAFYVEMGKFYKEDHSFYKVIVGVFNTMIGLQMSSEELHVGAHGLLWNEQAKDCLSSSCRPKHP</sequence>
<name>A0A183FLL2_HELPZ</name>
<dbReference type="OrthoDB" id="5841296at2759"/>
<dbReference type="AlphaFoldDB" id="A0A183FLL2"/>
<accession>A0A3P7YED4</accession>
<dbReference type="EMBL" id="UZAH01026079">
    <property type="protein sequence ID" value="VDO75259.1"/>
    <property type="molecule type" value="Genomic_DNA"/>
</dbReference>
<reference evidence="3" key="2">
    <citation type="submission" date="2019-09" db="UniProtKB">
        <authorList>
            <consortium name="WormBaseParasite"/>
        </authorList>
    </citation>
    <scope>IDENTIFICATION</scope>
</reference>
<evidence type="ECO:0000313" key="2">
    <source>
        <dbReference type="Proteomes" id="UP000050761"/>
    </source>
</evidence>
<organism evidence="2 3">
    <name type="scientific">Heligmosomoides polygyrus</name>
    <name type="common">Parasitic roundworm</name>
    <dbReference type="NCBI Taxonomy" id="6339"/>
    <lineage>
        <taxon>Eukaryota</taxon>
        <taxon>Metazoa</taxon>
        <taxon>Ecdysozoa</taxon>
        <taxon>Nematoda</taxon>
        <taxon>Chromadorea</taxon>
        <taxon>Rhabditida</taxon>
        <taxon>Rhabditina</taxon>
        <taxon>Rhabditomorpha</taxon>
        <taxon>Strongyloidea</taxon>
        <taxon>Heligmosomidae</taxon>
        <taxon>Heligmosomoides</taxon>
    </lineage>
</organism>
<keyword evidence="2" id="KW-1185">Reference proteome</keyword>
<evidence type="ECO:0000313" key="1">
    <source>
        <dbReference type="EMBL" id="VDO75259.1"/>
    </source>
</evidence>
<dbReference type="WBParaSite" id="HPBE_0000817101-mRNA-1">
    <property type="protein sequence ID" value="HPBE_0000817101-mRNA-1"/>
    <property type="gene ID" value="HPBE_0000817101"/>
</dbReference>
<protein>
    <submittedName>
        <fullName evidence="3">GLOBIN domain-containing protein</fullName>
    </submittedName>
</protein>
<dbReference type="Proteomes" id="UP000050761">
    <property type="component" value="Unassembled WGS sequence"/>
</dbReference>
<evidence type="ECO:0000313" key="3">
    <source>
        <dbReference type="WBParaSite" id="HPBE_0000817101-mRNA-1"/>
    </source>
</evidence>
<gene>
    <name evidence="1" type="ORF">HPBE_LOCUS8172</name>
</gene>
<accession>A0A183FLL2</accession>
<proteinExistence type="predicted"/>